<evidence type="ECO:0000259" key="6">
    <source>
        <dbReference type="Pfam" id="PF00107"/>
    </source>
</evidence>
<dbReference type="FunFam" id="3.40.50.720:FF:000003">
    <property type="entry name" value="S-(hydroxymethyl)glutathione dehydrogenase"/>
    <property type="match status" value="1"/>
</dbReference>
<dbReference type="InterPro" id="IPR013149">
    <property type="entry name" value="ADH-like_C"/>
</dbReference>
<keyword evidence="2 5" id="KW-0479">Metal-binding</keyword>
<dbReference type="Gene3D" id="3.40.50.720">
    <property type="entry name" value="NAD(P)-binding Rossmann-like Domain"/>
    <property type="match status" value="1"/>
</dbReference>
<dbReference type="PANTHER" id="PTHR43880">
    <property type="entry name" value="ALCOHOL DEHYDROGENASE"/>
    <property type="match status" value="1"/>
</dbReference>
<evidence type="ECO:0000256" key="5">
    <source>
        <dbReference type="RuleBase" id="RU361277"/>
    </source>
</evidence>
<dbReference type="GO" id="GO:0005829">
    <property type="term" value="C:cytosol"/>
    <property type="evidence" value="ECO:0007669"/>
    <property type="project" value="TreeGrafter"/>
</dbReference>
<dbReference type="InterPro" id="IPR002328">
    <property type="entry name" value="ADH_Zn_CS"/>
</dbReference>
<comment type="similarity">
    <text evidence="5">Belongs to the zinc-containing alcohol dehydrogenase family.</text>
</comment>
<evidence type="ECO:0000256" key="1">
    <source>
        <dbReference type="ARBA" id="ARBA00001947"/>
    </source>
</evidence>
<dbReference type="STRING" id="94237.ENSMMOP00000005227"/>
<dbReference type="Gene3D" id="3.90.180.10">
    <property type="entry name" value="Medium-chain alcohol dehydrogenases, catalytic domain"/>
    <property type="match status" value="1"/>
</dbReference>
<dbReference type="Proteomes" id="UP000261620">
    <property type="component" value="Unplaced"/>
</dbReference>
<evidence type="ECO:0000313" key="9">
    <source>
        <dbReference type="Proteomes" id="UP000261620"/>
    </source>
</evidence>
<proteinExistence type="inferred from homology"/>
<accession>A0A3Q3W124</accession>
<dbReference type="OMA" id="WAYLYEC"/>
<evidence type="ECO:0000256" key="2">
    <source>
        <dbReference type="ARBA" id="ARBA00022723"/>
    </source>
</evidence>
<evidence type="ECO:0000256" key="3">
    <source>
        <dbReference type="ARBA" id="ARBA00022833"/>
    </source>
</evidence>
<comment type="cofactor">
    <cofactor evidence="1 5">
        <name>Zn(2+)</name>
        <dbReference type="ChEBI" id="CHEBI:29105"/>
    </cofactor>
</comment>
<evidence type="ECO:0000256" key="4">
    <source>
        <dbReference type="ARBA" id="ARBA00023002"/>
    </source>
</evidence>
<dbReference type="PROSITE" id="PS00059">
    <property type="entry name" value="ADH_ZINC"/>
    <property type="match status" value="1"/>
</dbReference>
<dbReference type="Ensembl" id="ENSMMOT00000005321.1">
    <property type="protein sequence ID" value="ENSMMOP00000005227.1"/>
    <property type="gene ID" value="ENSMMOG00000004155.1"/>
</dbReference>
<sequence>MVIKCKAAVAWEPRMPLSIEEVQVAPPKAHEVRIKVIATSVCHTDGEFLHQTQRGMKFRPFPLVLGHEAAGVVESVGPGVTKFSPGDKVIPLFLPQCDECDRCKSPKTNHCRKNCRISFKEQQIFQFLGIGSFSQYTVVPDTSLVRIRSDAPLDRVFLLGCGVSTGYGAALNAAKVEKDSACAVFGLGAVGLAAVMGCRAAGAKRVIGVDVNPKRLEKAKVFGVTECVNPTAHSRPIQEVLAGMTDGGVDYALECVGDPYVMNAALESTRDAWGVCVIAGWTETEAMSVMVEKILMGRTLKGTYFGGWKSVQDVPKLVDAYMDNKLKLDEFITHSLPLDEINEAFDTLKSGESIRTVIKLW</sequence>
<protein>
    <submittedName>
        <fullName evidence="8">Uncharacterized protein</fullName>
    </submittedName>
</protein>
<dbReference type="GO" id="GO:0008270">
    <property type="term" value="F:zinc ion binding"/>
    <property type="evidence" value="ECO:0007669"/>
    <property type="project" value="InterPro"/>
</dbReference>
<evidence type="ECO:0000259" key="7">
    <source>
        <dbReference type="Pfam" id="PF08240"/>
    </source>
</evidence>
<dbReference type="InterPro" id="IPR036291">
    <property type="entry name" value="NAD(P)-bd_dom_sf"/>
</dbReference>
<dbReference type="AlphaFoldDB" id="A0A3Q3W124"/>
<keyword evidence="9" id="KW-1185">Reference proteome</keyword>
<feature type="domain" description="Alcohol dehydrogenase-like C-terminal" evidence="6">
    <location>
        <begin position="189"/>
        <end position="316"/>
    </location>
</feature>
<dbReference type="SUPFAM" id="SSF51735">
    <property type="entry name" value="NAD(P)-binding Rossmann-fold domains"/>
    <property type="match status" value="1"/>
</dbReference>
<dbReference type="PANTHER" id="PTHR43880:SF32">
    <property type="entry name" value="S-(HYDROXYMETHYL)GLUTATHIONE DEHYDROGENASE"/>
    <property type="match status" value="1"/>
</dbReference>
<evidence type="ECO:0000313" key="8">
    <source>
        <dbReference type="Ensembl" id="ENSMMOP00000005227.1"/>
    </source>
</evidence>
<dbReference type="Pfam" id="PF00107">
    <property type="entry name" value="ADH_zinc_N"/>
    <property type="match status" value="1"/>
</dbReference>
<organism evidence="8 9">
    <name type="scientific">Mola mola</name>
    <name type="common">Ocean sunfish</name>
    <name type="synonym">Tetraodon mola</name>
    <dbReference type="NCBI Taxonomy" id="94237"/>
    <lineage>
        <taxon>Eukaryota</taxon>
        <taxon>Metazoa</taxon>
        <taxon>Chordata</taxon>
        <taxon>Craniata</taxon>
        <taxon>Vertebrata</taxon>
        <taxon>Euteleostomi</taxon>
        <taxon>Actinopterygii</taxon>
        <taxon>Neopterygii</taxon>
        <taxon>Teleostei</taxon>
        <taxon>Neoteleostei</taxon>
        <taxon>Acanthomorphata</taxon>
        <taxon>Eupercaria</taxon>
        <taxon>Tetraodontiformes</taxon>
        <taxon>Molidae</taxon>
        <taxon>Mola</taxon>
    </lineage>
</organism>
<keyword evidence="4" id="KW-0560">Oxidoreductase</keyword>
<dbReference type="GO" id="GO:0051903">
    <property type="term" value="F:S-(hydroxymethyl)glutathione dehydrogenase [NAD(P)+] activity"/>
    <property type="evidence" value="ECO:0007669"/>
    <property type="project" value="TreeGrafter"/>
</dbReference>
<reference evidence="8" key="2">
    <citation type="submission" date="2025-09" db="UniProtKB">
        <authorList>
            <consortium name="Ensembl"/>
        </authorList>
    </citation>
    <scope>IDENTIFICATION</scope>
</reference>
<name>A0A3Q3W124_MOLML</name>
<dbReference type="GO" id="GO:0046294">
    <property type="term" value="P:formaldehyde catabolic process"/>
    <property type="evidence" value="ECO:0007669"/>
    <property type="project" value="TreeGrafter"/>
</dbReference>
<dbReference type="InterPro" id="IPR013154">
    <property type="entry name" value="ADH-like_N"/>
</dbReference>
<dbReference type="Pfam" id="PF08240">
    <property type="entry name" value="ADH_N"/>
    <property type="match status" value="1"/>
</dbReference>
<dbReference type="InterPro" id="IPR011032">
    <property type="entry name" value="GroES-like_sf"/>
</dbReference>
<feature type="domain" description="Alcohol dehydrogenase-like N-terminal" evidence="7">
    <location>
        <begin position="29"/>
        <end position="147"/>
    </location>
</feature>
<keyword evidence="3 5" id="KW-0862">Zinc</keyword>
<reference evidence="8" key="1">
    <citation type="submission" date="2025-08" db="UniProtKB">
        <authorList>
            <consortium name="Ensembl"/>
        </authorList>
    </citation>
    <scope>IDENTIFICATION</scope>
</reference>
<dbReference type="SUPFAM" id="SSF50129">
    <property type="entry name" value="GroES-like"/>
    <property type="match status" value="2"/>
</dbReference>